<dbReference type="EMBL" id="JAPZBR010000005">
    <property type="protein sequence ID" value="KAJ5353856.1"/>
    <property type="molecule type" value="Genomic_DNA"/>
</dbReference>
<comment type="subcellular location">
    <subcellularLocation>
        <location evidence="1">Membrane</location>
        <topology evidence="1">Multi-pass membrane protein</topology>
    </subcellularLocation>
</comment>
<evidence type="ECO:0000256" key="5">
    <source>
        <dbReference type="ARBA" id="ARBA00023136"/>
    </source>
</evidence>
<organism evidence="7 8">
    <name type="scientific">Penicillium brevicompactum</name>
    <dbReference type="NCBI Taxonomy" id="5074"/>
    <lineage>
        <taxon>Eukaryota</taxon>
        <taxon>Fungi</taxon>
        <taxon>Dikarya</taxon>
        <taxon>Ascomycota</taxon>
        <taxon>Pezizomycotina</taxon>
        <taxon>Eurotiomycetes</taxon>
        <taxon>Eurotiomycetidae</taxon>
        <taxon>Eurotiales</taxon>
        <taxon>Aspergillaceae</taxon>
        <taxon>Penicillium</taxon>
    </lineage>
</organism>
<evidence type="ECO:0008006" key="9">
    <source>
        <dbReference type="Google" id="ProtNLM"/>
    </source>
</evidence>
<dbReference type="InterPro" id="IPR036259">
    <property type="entry name" value="MFS_trans_sf"/>
</dbReference>
<dbReference type="GO" id="GO:0022857">
    <property type="term" value="F:transmembrane transporter activity"/>
    <property type="evidence" value="ECO:0007669"/>
    <property type="project" value="InterPro"/>
</dbReference>
<dbReference type="Pfam" id="PF00083">
    <property type="entry name" value="Sugar_tr"/>
    <property type="match status" value="1"/>
</dbReference>
<evidence type="ECO:0000256" key="4">
    <source>
        <dbReference type="ARBA" id="ARBA00022989"/>
    </source>
</evidence>
<dbReference type="Proteomes" id="UP001148299">
    <property type="component" value="Unassembled WGS sequence"/>
</dbReference>
<evidence type="ECO:0000256" key="2">
    <source>
        <dbReference type="ARBA" id="ARBA00022448"/>
    </source>
</evidence>
<dbReference type="SUPFAM" id="SSF103473">
    <property type="entry name" value="MFS general substrate transporter"/>
    <property type="match status" value="1"/>
</dbReference>
<feature type="transmembrane region" description="Helical" evidence="6">
    <location>
        <begin position="173"/>
        <end position="192"/>
    </location>
</feature>
<dbReference type="PANTHER" id="PTHR23511">
    <property type="entry name" value="SYNAPTIC VESICLE GLYCOPROTEIN 2"/>
    <property type="match status" value="1"/>
</dbReference>
<evidence type="ECO:0000313" key="7">
    <source>
        <dbReference type="EMBL" id="KAJ5353856.1"/>
    </source>
</evidence>
<sequence>MGWRYEVIAIGLITFVVFFVRCLIFHFHESPKFLISKGREQDAIEVLRKIAKFNNAPAPTLTLEDFRQIDPDPTPNSETPKSAKNVAVGFLKRFKYLRGLFQCRAECFSFALLAIAYMVTGSFLPIILLRNNVESGGNVSETYRQYIYIYLPGIIGAVIALFSIQLPLIGRKWSLVIAAVLQGVSMALYTQVRNTAGYVGLNALEYIMQTYFNAVLYASAPEMFNTSYRTSASGMLSCLGRISGIVAPFAGQKYIEGGSAGVLWLGAGGIWVSAGFLCFLPIEMSNREMY</sequence>
<evidence type="ECO:0000256" key="1">
    <source>
        <dbReference type="ARBA" id="ARBA00004141"/>
    </source>
</evidence>
<name>A0A9W9R5D8_PENBR</name>
<dbReference type="GO" id="GO:0016020">
    <property type="term" value="C:membrane"/>
    <property type="evidence" value="ECO:0007669"/>
    <property type="project" value="UniProtKB-SubCell"/>
</dbReference>
<protein>
    <recommendedName>
        <fullName evidence="9">Major facilitator superfamily (MFS) profile domain-containing protein</fullName>
    </recommendedName>
</protein>
<reference evidence="7" key="1">
    <citation type="submission" date="2022-12" db="EMBL/GenBank/DDBJ databases">
        <authorList>
            <person name="Petersen C."/>
        </authorList>
    </citation>
    <scope>NUCLEOTIDE SEQUENCE</scope>
    <source>
        <strain evidence="7">IBT 35675</strain>
    </source>
</reference>
<dbReference type="AlphaFoldDB" id="A0A9W9R5D8"/>
<evidence type="ECO:0000313" key="8">
    <source>
        <dbReference type="Proteomes" id="UP001148299"/>
    </source>
</evidence>
<feature type="transmembrane region" description="Helical" evidence="6">
    <location>
        <begin position="107"/>
        <end position="127"/>
    </location>
</feature>
<dbReference type="PANTHER" id="PTHR23511:SF3">
    <property type="entry name" value="MAJOR FACILITATOR SUPERFAMILY (MFS) PROFILE DOMAIN-CONTAINING PROTEIN"/>
    <property type="match status" value="1"/>
</dbReference>
<feature type="transmembrane region" description="Helical" evidence="6">
    <location>
        <begin position="147"/>
        <end position="166"/>
    </location>
</feature>
<gene>
    <name evidence="7" type="ORF">N7541_006420</name>
</gene>
<feature type="transmembrane region" description="Helical" evidence="6">
    <location>
        <begin position="6"/>
        <end position="27"/>
    </location>
</feature>
<evidence type="ECO:0000256" key="6">
    <source>
        <dbReference type="SAM" id="Phobius"/>
    </source>
</evidence>
<keyword evidence="4 6" id="KW-1133">Transmembrane helix</keyword>
<comment type="caution">
    <text evidence="7">The sequence shown here is derived from an EMBL/GenBank/DDBJ whole genome shotgun (WGS) entry which is preliminary data.</text>
</comment>
<dbReference type="InterPro" id="IPR005828">
    <property type="entry name" value="MFS_sugar_transport-like"/>
</dbReference>
<keyword evidence="2" id="KW-0813">Transport</keyword>
<keyword evidence="8" id="KW-1185">Reference proteome</keyword>
<accession>A0A9W9R5D8</accession>
<feature type="transmembrane region" description="Helical" evidence="6">
    <location>
        <begin position="262"/>
        <end position="282"/>
    </location>
</feature>
<keyword evidence="5 6" id="KW-0472">Membrane</keyword>
<dbReference type="Gene3D" id="1.20.1250.20">
    <property type="entry name" value="MFS general substrate transporter like domains"/>
    <property type="match status" value="1"/>
</dbReference>
<keyword evidence="3 6" id="KW-0812">Transmembrane</keyword>
<evidence type="ECO:0000256" key="3">
    <source>
        <dbReference type="ARBA" id="ARBA00022692"/>
    </source>
</evidence>
<proteinExistence type="predicted"/>
<reference evidence="7" key="2">
    <citation type="journal article" date="2023" name="IMA Fungus">
        <title>Comparative genomic study of the Penicillium genus elucidates a diverse pangenome and 15 lateral gene transfer events.</title>
        <authorList>
            <person name="Petersen C."/>
            <person name="Sorensen T."/>
            <person name="Nielsen M.R."/>
            <person name="Sondergaard T.E."/>
            <person name="Sorensen J.L."/>
            <person name="Fitzpatrick D.A."/>
            <person name="Frisvad J.C."/>
            <person name="Nielsen K.L."/>
        </authorList>
    </citation>
    <scope>NUCLEOTIDE SEQUENCE</scope>
    <source>
        <strain evidence="7">IBT 35675</strain>
    </source>
</reference>